<dbReference type="PANTHER" id="PTHR22930">
    <property type="match status" value="1"/>
</dbReference>
<protein>
    <recommendedName>
        <fullName evidence="8">DDE Tnp4 domain-containing protein</fullName>
    </recommendedName>
</protein>
<dbReference type="InterPro" id="IPR027806">
    <property type="entry name" value="HARBI1_dom"/>
</dbReference>
<accession>A0AAZ3P4U7</accession>
<reference evidence="10" key="1">
    <citation type="journal article" date="2018" name="PLoS ONE">
        <title>Chinook salmon (Oncorhynchus tshawytscha) genome and transcriptome.</title>
        <authorList>
            <person name="Christensen K.A."/>
            <person name="Leong J.S."/>
            <person name="Sakhrani D."/>
            <person name="Biagi C.A."/>
            <person name="Minkley D.R."/>
            <person name="Withler R.E."/>
            <person name="Rondeau E.B."/>
            <person name="Koop B.F."/>
            <person name="Devlin R.H."/>
        </authorList>
    </citation>
    <scope>NUCLEOTIDE SEQUENCE [LARGE SCALE GENOMIC DNA]</scope>
</reference>
<evidence type="ECO:0000256" key="5">
    <source>
        <dbReference type="ARBA" id="ARBA00022723"/>
    </source>
</evidence>
<keyword evidence="7" id="KW-0539">Nucleus</keyword>
<dbReference type="InterPro" id="IPR045249">
    <property type="entry name" value="HARBI1-like"/>
</dbReference>
<keyword evidence="4" id="KW-0540">Nuclease</keyword>
<evidence type="ECO:0000256" key="6">
    <source>
        <dbReference type="ARBA" id="ARBA00022801"/>
    </source>
</evidence>
<dbReference type="GO" id="GO:0046872">
    <property type="term" value="F:metal ion binding"/>
    <property type="evidence" value="ECO:0007669"/>
    <property type="project" value="UniProtKB-KW"/>
</dbReference>
<dbReference type="Proteomes" id="UP000694402">
    <property type="component" value="Unassembled WGS sequence"/>
</dbReference>
<comment type="subcellular location">
    <subcellularLocation>
        <location evidence="2">Nucleus</location>
    </subcellularLocation>
</comment>
<keyword evidence="10" id="KW-1185">Reference proteome</keyword>
<evidence type="ECO:0000256" key="3">
    <source>
        <dbReference type="ARBA" id="ARBA00006958"/>
    </source>
</evidence>
<evidence type="ECO:0000259" key="8">
    <source>
        <dbReference type="Pfam" id="PF13359"/>
    </source>
</evidence>
<comment type="similarity">
    <text evidence="3">Belongs to the HARBI1 family.</text>
</comment>
<dbReference type="AlphaFoldDB" id="A0AAZ3P4U7"/>
<evidence type="ECO:0000256" key="7">
    <source>
        <dbReference type="ARBA" id="ARBA00023242"/>
    </source>
</evidence>
<reference evidence="9" key="3">
    <citation type="submission" date="2025-09" db="UniProtKB">
        <authorList>
            <consortium name="Ensembl"/>
        </authorList>
    </citation>
    <scope>IDENTIFICATION</scope>
</reference>
<keyword evidence="5" id="KW-0479">Metal-binding</keyword>
<proteinExistence type="inferred from homology"/>
<evidence type="ECO:0000256" key="2">
    <source>
        <dbReference type="ARBA" id="ARBA00004123"/>
    </source>
</evidence>
<dbReference type="GeneTree" id="ENSGT00940000154348"/>
<name>A0AAZ3P4U7_ONCTS</name>
<sequence>MAAYLPCRDQNDRVPQRIIRDRLNPVEFLIMIRYHFSKYSVMQPERKVAPTIKHGSDRNVAVPQLLQLLIRFYAAGCFQMVDLFRLHKSTVCRIVVRVSSAIACLKNQYIMFNPTEESAGFYRRGRFPGVLGAIDCTHILIPNPGGENGELVRNQKGYCFINVQAVCDDKGQLTNIVARWPGSTHDSKVFDNSHLGAMLERGAYEGHLLGDNGYACPGYLITPLLNPQTP</sequence>
<evidence type="ECO:0000313" key="9">
    <source>
        <dbReference type="Ensembl" id="ENSOTSP00005111108.1"/>
    </source>
</evidence>
<dbReference type="Ensembl" id="ENSOTST00005120677.1">
    <property type="protein sequence ID" value="ENSOTSP00005111108.1"/>
    <property type="gene ID" value="ENSOTSG00005070811.1"/>
</dbReference>
<dbReference type="GO" id="GO:0004518">
    <property type="term" value="F:nuclease activity"/>
    <property type="evidence" value="ECO:0007669"/>
    <property type="project" value="UniProtKB-KW"/>
</dbReference>
<evidence type="ECO:0000256" key="4">
    <source>
        <dbReference type="ARBA" id="ARBA00022722"/>
    </source>
</evidence>
<feature type="domain" description="DDE Tnp4" evidence="8">
    <location>
        <begin position="134"/>
        <end position="224"/>
    </location>
</feature>
<dbReference type="Pfam" id="PF13359">
    <property type="entry name" value="DDE_Tnp_4"/>
    <property type="match status" value="1"/>
</dbReference>
<reference evidence="9" key="2">
    <citation type="submission" date="2025-08" db="UniProtKB">
        <authorList>
            <consortium name="Ensembl"/>
        </authorList>
    </citation>
    <scope>IDENTIFICATION</scope>
</reference>
<keyword evidence="6" id="KW-0378">Hydrolase</keyword>
<evidence type="ECO:0000256" key="1">
    <source>
        <dbReference type="ARBA" id="ARBA00001968"/>
    </source>
</evidence>
<dbReference type="GO" id="GO:0005634">
    <property type="term" value="C:nucleus"/>
    <property type="evidence" value="ECO:0007669"/>
    <property type="project" value="UniProtKB-SubCell"/>
</dbReference>
<organism evidence="9 10">
    <name type="scientific">Oncorhynchus tshawytscha</name>
    <name type="common">Chinook salmon</name>
    <name type="synonym">Salmo tshawytscha</name>
    <dbReference type="NCBI Taxonomy" id="74940"/>
    <lineage>
        <taxon>Eukaryota</taxon>
        <taxon>Metazoa</taxon>
        <taxon>Chordata</taxon>
        <taxon>Craniata</taxon>
        <taxon>Vertebrata</taxon>
        <taxon>Euteleostomi</taxon>
        <taxon>Actinopterygii</taxon>
        <taxon>Neopterygii</taxon>
        <taxon>Teleostei</taxon>
        <taxon>Protacanthopterygii</taxon>
        <taxon>Salmoniformes</taxon>
        <taxon>Salmonidae</taxon>
        <taxon>Salmoninae</taxon>
        <taxon>Oncorhynchus</taxon>
    </lineage>
</organism>
<evidence type="ECO:0000313" key="10">
    <source>
        <dbReference type="Proteomes" id="UP000694402"/>
    </source>
</evidence>
<comment type="cofactor">
    <cofactor evidence="1">
        <name>a divalent metal cation</name>
        <dbReference type="ChEBI" id="CHEBI:60240"/>
    </cofactor>
</comment>
<dbReference type="PANTHER" id="PTHR22930:SF289">
    <property type="entry name" value="DDE TNP4 DOMAIN-CONTAINING PROTEIN-RELATED"/>
    <property type="match status" value="1"/>
</dbReference>
<dbReference type="GO" id="GO:0016787">
    <property type="term" value="F:hydrolase activity"/>
    <property type="evidence" value="ECO:0007669"/>
    <property type="project" value="UniProtKB-KW"/>
</dbReference>